<comment type="caution">
    <text evidence="7">The sequence shown here is derived from an EMBL/GenBank/DDBJ whole genome shotgun (WGS) entry which is preliminary data.</text>
</comment>
<dbReference type="InterPro" id="IPR005829">
    <property type="entry name" value="Sugar_transporter_CS"/>
</dbReference>
<feature type="domain" description="Major facilitator superfamily (MFS) profile" evidence="6">
    <location>
        <begin position="32"/>
        <end position="414"/>
    </location>
</feature>
<dbReference type="PANTHER" id="PTHR23508">
    <property type="entry name" value="CARBOXYLIC ACID TRANSPORTER PROTEIN HOMOLOG"/>
    <property type="match status" value="1"/>
</dbReference>
<dbReference type="GO" id="GO:0046943">
    <property type="term" value="F:carboxylic acid transmembrane transporter activity"/>
    <property type="evidence" value="ECO:0007669"/>
    <property type="project" value="TreeGrafter"/>
</dbReference>
<keyword evidence="2 5" id="KW-0812">Transmembrane</keyword>
<dbReference type="PATRIC" id="fig|1002364.3.peg.164"/>
<evidence type="ECO:0000259" key="6">
    <source>
        <dbReference type="PROSITE" id="PS50850"/>
    </source>
</evidence>
<feature type="transmembrane region" description="Helical" evidence="5">
    <location>
        <begin position="67"/>
        <end position="86"/>
    </location>
</feature>
<dbReference type="InterPro" id="IPR011701">
    <property type="entry name" value="MFS"/>
</dbReference>
<keyword evidence="3 5" id="KW-1133">Transmembrane helix</keyword>
<dbReference type="SUPFAM" id="SSF103473">
    <property type="entry name" value="MFS general substrate transporter"/>
    <property type="match status" value="1"/>
</dbReference>
<dbReference type="GO" id="GO:0005886">
    <property type="term" value="C:plasma membrane"/>
    <property type="evidence" value="ECO:0007669"/>
    <property type="project" value="UniProtKB-SubCell"/>
</dbReference>
<feature type="transmembrane region" description="Helical" evidence="5">
    <location>
        <begin position="323"/>
        <end position="345"/>
    </location>
</feature>
<feature type="transmembrane region" description="Helical" evidence="5">
    <location>
        <begin position="357"/>
        <end position="376"/>
    </location>
</feature>
<feature type="transmembrane region" description="Helical" evidence="5">
    <location>
        <begin position="98"/>
        <end position="116"/>
    </location>
</feature>
<dbReference type="Proteomes" id="UP000005959">
    <property type="component" value="Unassembled WGS sequence"/>
</dbReference>
<evidence type="ECO:0000313" key="7">
    <source>
        <dbReference type="EMBL" id="EHM48174.1"/>
    </source>
</evidence>
<accession>G9Y0X3</accession>
<dbReference type="InterPro" id="IPR020846">
    <property type="entry name" value="MFS_dom"/>
</dbReference>
<feature type="transmembrane region" description="Helical" evidence="5">
    <location>
        <begin position="184"/>
        <end position="203"/>
    </location>
</feature>
<reference evidence="7 8" key="1">
    <citation type="submission" date="2011-08" db="EMBL/GenBank/DDBJ databases">
        <authorList>
            <person name="Weinstock G."/>
            <person name="Sodergren E."/>
            <person name="Clifton S."/>
            <person name="Fulton L."/>
            <person name="Fulton B."/>
            <person name="Courtney L."/>
            <person name="Fronick C."/>
            <person name="Harrison M."/>
            <person name="Strong C."/>
            <person name="Farmer C."/>
            <person name="Delahaunty K."/>
            <person name="Markovic C."/>
            <person name="Hall O."/>
            <person name="Minx P."/>
            <person name="Tomlinson C."/>
            <person name="Mitreva M."/>
            <person name="Hou S."/>
            <person name="Chen J."/>
            <person name="Wollam A."/>
            <person name="Pepin K.H."/>
            <person name="Johnson M."/>
            <person name="Bhonagiri V."/>
            <person name="Zhang X."/>
            <person name="Suruliraj S."/>
            <person name="Warren W."/>
            <person name="Chinwalla A."/>
            <person name="Mardis E.R."/>
            <person name="Wilson R.K."/>
        </authorList>
    </citation>
    <scope>NUCLEOTIDE SEQUENCE [LARGE SCALE GENOMIC DNA]</scope>
    <source>
        <strain evidence="7 8">ATCC 51873</strain>
    </source>
</reference>
<dbReference type="Pfam" id="PF07690">
    <property type="entry name" value="MFS_1"/>
    <property type="match status" value="1"/>
</dbReference>
<evidence type="ECO:0000256" key="5">
    <source>
        <dbReference type="SAM" id="Phobius"/>
    </source>
</evidence>
<evidence type="ECO:0000256" key="4">
    <source>
        <dbReference type="ARBA" id="ARBA00023136"/>
    </source>
</evidence>
<proteinExistence type="predicted"/>
<evidence type="ECO:0000313" key="8">
    <source>
        <dbReference type="Proteomes" id="UP000005959"/>
    </source>
</evidence>
<dbReference type="PROSITE" id="PS50850">
    <property type="entry name" value="MFS"/>
    <property type="match status" value="1"/>
</dbReference>
<feature type="transmembrane region" description="Helical" evidence="5">
    <location>
        <begin position="122"/>
        <end position="143"/>
    </location>
</feature>
<dbReference type="CDD" id="cd17316">
    <property type="entry name" value="MFS_SV2_like"/>
    <property type="match status" value="1"/>
</dbReference>
<evidence type="ECO:0000256" key="1">
    <source>
        <dbReference type="ARBA" id="ARBA00004127"/>
    </source>
</evidence>
<comment type="subcellular location">
    <subcellularLocation>
        <location evidence="1">Endomembrane system</location>
        <topology evidence="1">Multi-pass membrane protein</topology>
    </subcellularLocation>
</comment>
<feature type="transmembrane region" description="Helical" evidence="5">
    <location>
        <begin position="270"/>
        <end position="291"/>
    </location>
</feature>
<feature type="transmembrane region" description="Helical" evidence="5">
    <location>
        <begin position="388"/>
        <end position="410"/>
    </location>
</feature>
<name>G9Y0X3_HAFAL</name>
<dbReference type="FunFam" id="1.20.1250.20:FF:000336">
    <property type="entry name" value="MFS transporter"/>
    <property type="match status" value="1"/>
</dbReference>
<sequence length="430" mass="46768">MQLSPIKTLKKRLILYGREFTMFGWSSQQRNVAIASFLSWTLDAFDFFILVFLLSDIAAAFHVGMEQVTLAILLTLAVRPIGALLFGRAAEKYGRRPILMVNILFFSIFELLSAAAPSLTTFLVLRVLYGVAMGGIWGVASSLAMETIPDRSRGLMSGIFQAGYPFGYLLAAVVYGSLFELVGWRGMFVIGAIPIVLLPFIYFKVPESPVWLAARERKESTALLPVLKSHWKLCIYLVLLMAAFNFFSHGTQDMYPAFLKIQHGFDPKTVSIIAISYNIASIIGGVFFGVLSEKIGRKKAIIIAAALALPVIPLWAFSGGSLMLGIGAFLMQFMVQGAWGVIPTYLNELVPANTRAVLPGFVYQLGNLIASVNATLQATIAESHGQNYGLAMAIIAGSVAVAIIVLISFGRDTQGASLGRKISSEETTIK</sequence>
<dbReference type="PROSITE" id="PS00217">
    <property type="entry name" value="SUGAR_TRANSPORT_2"/>
    <property type="match status" value="1"/>
</dbReference>
<dbReference type="EMBL" id="AGCI01000005">
    <property type="protein sequence ID" value="EHM48174.1"/>
    <property type="molecule type" value="Genomic_DNA"/>
</dbReference>
<dbReference type="HOGENOM" id="CLU_001265_46_1_6"/>
<protein>
    <submittedName>
        <fullName evidence="7">Transporter, major facilitator family protein</fullName>
    </submittedName>
</protein>
<dbReference type="AlphaFoldDB" id="G9Y0X3"/>
<evidence type="ECO:0000256" key="3">
    <source>
        <dbReference type="ARBA" id="ARBA00022989"/>
    </source>
</evidence>
<dbReference type="InterPro" id="IPR036259">
    <property type="entry name" value="MFS_trans_sf"/>
</dbReference>
<organism evidence="7 8">
    <name type="scientific">Hafnia alvei ATCC 51873</name>
    <dbReference type="NCBI Taxonomy" id="1002364"/>
    <lineage>
        <taxon>Bacteria</taxon>
        <taxon>Pseudomonadati</taxon>
        <taxon>Pseudomonadota</taxon>
        <taxon>Gammaproteobacteria</taxon>
        <taxon>Enterobacterales</taxon>
        <taxon>Hafniaceae</taxon>
        <taxon>Hafnia</taxon>
    </lineage>
</organism>
<feature type="transmembrane region" description="Helical" evidence="5">
    <location>
        <begin position="233"/>
        <end position="250"/>
    </location>
</feature>
<keyword evidence="4 5" id="KW-0472">Membrane</keyword>
<dbReference type="Gene3D" id="1.20.1250.20">
    <property type="entry name" value="MFS general substrate transporter like domains"/>
    <property type="match status" value="2"/>
</dbReference>
<dbReference type="PANTHER" id="PTHR23508:SF10">
    <property type="entry name" value="CARBOXYLIC ACID TRANSPORTER PROTEIN HOMOLOG"/>
    <property type="match status" value="1"/>
</dbReference>
<feature type="transmembrane region" description="Helical" evidence="5">
    <location>
        <begin position="155"/>
        <end position="178"/>
    </location>
</feature>
<evidence type="ECO:0000256" key="2">
    <source>
        <dbReference type="ARBA" id="ARBA00022692"/>
    </source>
</evidence>
<feature type="transmembrane region" description="Helical" evidence="5">
    <location>
        <begin position="32"/>
        <end position="55"/>
    </location>
</feature>
<gene>
    <name evidence="7" type="ORF">HMPREF0454_00182</name>
</gene>
<feature type="transmembrane region" description="Helical" evidence="5">
    <location>
        <begin position="300"/>
        <end position="317"/>
    </location>
</feature>